<dbReference type="InterPro" id="IPR045864">
    <property type="entry name" value="aa-tRNA-synth_II/BPL/LPL"/>
</dbReference>
<accession>A0A4R2RY11</accession>
<feature type="binding site" evidence="5">
    <location>
        <begin position="90"/>
        <end position="92"/>
    </location>
    <ligand>
        <name>biotin</name>
        <dbReference type="ChEBI" id="CHEBI:57586"/>
    </ligand>
</feature>
<keyword evidence="2 5" id="KW-0547">Nucleotide-binding</keyword>
<gene>
    <name evidence="5" type="primary">birA</name>
    <name evidence="7" type="ORF">EDD73_10327</name>
</gene>
<feature type="binding site" evidence="5">
    <location>
        <position position="185"/>
    </location>
    <ligand>
        <name>biotin</name>
        <dbReference type="ChEBI" id="CHEBI:57586"/>
    </ligand>
</feature>
<proteinExistence type="inferred from homology"/>
<dbReference type="InterPro" id="IPR003142">
    <property type="entry name" value="BPL_C"/>
</dbReference>
<dbReference type="GO" id="GO:0004077">
    <property type="term" value="F:biotin--[biotin carboxyl-carrier protein] ligase activity"/>
    <property type="evidence" value="ECO:0007669"/>
    <property type="project" value="UniProtKB-UniRule"/>
</dbReference>
<dbReference type="NCBIfam" id="TIGR00121">
    <property type="entry name" value="birA_ligase"/>
    <property type="match status" value="1"/>
</dbReference>
<dbReference type="Gene3D" id="1.10.10.10">
    <property type="entry name" value="Winged helix-like DNA-binding domain superfamily/Winged helix DNA-binding domain"/>
    <property type="match status" value="1"/>
</dbReference>
<keyword evidence="3 5" id="KW-0067">ATP-binding</keyword>
<dbReference type="GO" id="GO:0009249">
    <property type="term" value="P:protein lipoylation"/>
    <property type="evidence" value="ECO:0007669"/>
    <property type="project" value="UniProtKB-ARBA"/>
</dbReference>
<comment type="caution">
    <text evidence="7">The sequence shown here is derived from an EMBL/GenBank/DDBJ whole genome shotgun (WGS) entry which is preliminary data.</text>
</comment>
<dbReference type="EC" id="6.3.4.15" evidence="5"/>
<comment type="catalytic activity">
    <reaction evidence="5">
        <text>biotin + L-lysyl-[protein] + ATP = N(6)-biotinyl-L-lysyl-[protein] + AMP + diphosphate + H(+)</text>
        <dbReference type="Rhea" id="RHEA:11756"/>
        <dbReference type="Rhea" id="RHEA-COMP:9752"/>
        <dbReference type="Rhea" id="RHEA-COMP:10505"/>
        <dbReference type="ChEBI" id="CHEBI:15378"/>
        <dbReference type="ChEBI" id="CHEBI:29969"/>
        <dbReference type="ChEBI" id="CHEBI:30616"/>
        <dbReference type="ChEBI" id="CHEBI:33019"/>
        <dbReference type="ChEBI" id="CHEBI:57586"/>
        <dbReference type="ChEBI" id="CHEBI:83144"/>
        <dbReference type="ChEBI" id="CHEBI:456215"/>
        <dbReference type="EC" id="6.3.4.15"/>
    </reaction>
</comment>
<evidence type="ECO:0000313" key="8">
    <source>
        <dbReference type="Proteomes" id="UP000294813"/>
    </source>
</evidence>
<dbReference type="GO" id="GO:0006355">
    <property type="term" value="P:regulation of DNA-templated transcription"/>
    <property type="evidence" value="ECO:0007669"/>
    <property type="project" value="UniProtKB-UniRule"/>
</dbReference>
<evidence type="ECO:0000256" key="1">
    <source>
        <dbReference type="ARBA" id="ARBA00022598"/>
    </source>
</evidence>
<dbReference type="Gene3D" id="3.30.930.10">
    <property type="entry name" value="Bira Bifunctional Protein, Domain 2"/>
    <property type="match status" value="1"/>
</dbReference>
<dbReference type="Proteomes" id="UP000294813">
    <property type="component" value="Unassembled WGS sequence"/>
</dbReference>
<dbReference type="Gene3D" id="2.30.30.100">
    <property type="match status" value="1"/>
</dbReference>
<dbReference type="PANTHER" id="PTHR12835:SF5">
    <property type="entry name" value="BIOTIN--PROTEIN LIGASE"/>
    <property type="match status" value="1"/>
</dbReference>
<evidence type="ECO:0000256" key="5">
    <source>
        <dbReference type="HAMAP-Rule" id="MF_00978"/>
    </source>
</evidence>
<keyword evidence="5" id="KW-0678">Repressor</keyword>
<dbReference type="Pfam" id="PF08279">
    <property type="entry name" value="HTH_11"/>
    <property type="match status" value="1"/>
</dbReference>
<dbReference type="OrthoDB" id="9807064at2"/>
<dbReference type="InterPro" id="IPR036390">
    <property type="entry name" value="WH_DNA-bd_sf"/>
</dbReference>
<protein>
    <recommendedName>
        <fullName evidence="5">Bifunctional ligase/repressor BirA</fullName>
    </recommendedName>
    <alternativeName>
        <fullName evidence="5">Biotin--[acetyl-CoA-carboxylase] ligase</fullName>
        <ecNumber evidence="5">6.3.4.15</ecNumber>
    </alternativeName>
    <alternativeName>
        <fullName evidence="5">Biotin--protein ligase</fullName>
    </alternativeName>
    <alternativeName>
        <fullName evidence="5">Biotin-[acetyl-CoA carboxylase] synthetase</fullName>
    </alternativeName>
</protein>
<dbReference type="InterPro" id="IPR036388">
    <property type="entry name" value="WH-like_DNA-bd_sf"/>
</dbReference>
<dbReference type="PROSITE" id="PS51733">
    <property type="entry name" value="BPL_LPL_CATALYTIC"/>
    <property type="match status" value="1"/>
</dbReference>
<evidence type="ECO:0000313" key="7">
    <source>
        <dbReference type="EMBL" id="TCP68398.1"/>
    </source>
</evidence>
<sequence length="333" mass="36337">MARTQILAAIKNAPSYISGEELSRQLQISRSAVWKHVVALRQEGYEIEAHTRLGYRLRSASPRLLASEVLPRLTTKRLGQNYHFFASLPSTNRTAKELARQGAPEGTLVVAEEQTAGRGRLGRAWVSPRNCGIYLSLVLRPAVPLGMAAQVTLLTSVSYCRAIEQVTGLKPMIKWPNDVLLSGKKICGILTEVHAEMEAVNYLIVGIGMNVNHQGADFPEEVRPVATSLALEAGKTVDSTQLLLAFLACLEADYDRWLSDGFGSIREQWLARAAGLGRPVQIVAGQRQWQGRLASIDEEGALLVTDTDGATHRVYSGEVSIRPEGGTGYDFGD</sequence>
<feature type="domain" description="BPL/LPL catalytic" evidence="6">
    <location>
        <begin position="67"/>
        <end position="258"/>
    </location>
</feature>
<dbReference type="Pfam" id="PF02237">
    <property type="entry name" value="BPL_C"/>
    <property type="match status" value="1"/>
</dbReference>
<comment type="similarity">
    <text evidence="5">Belongs to the biotin--protein ligase family.</text>
</comment>
<organism evidence="7 8">
    <name type="scientific">Heliophilum fasciatum</name>
    <dbReference type="NCBI Taxonomy" id="35700"/>
    <lineage>
        <taxon>Bacteria</taxon>
        <taxon>Bacillati</taxon>
        <taxon>Bacillota</taxon>
        <taxon>Clostridia</taxon>
        <taxon>Eubacteriales</taxon>
        <taxon>Heliobacteriaceae</taxon>
        <taxon>Heliophilum</taxon>
    </lineage>
</organism>
<dbReference type="SUPFAM" id="SSF50037">
    <property type="entry name" value="C-terminal domain of transcriptional repressors"/>
    <property type="match status" value="1"/>
</dbReference>
<evidence type="ECO:0000259" key="6">
    <source>
        <dbReference type="PROSITE" id="PS51733"/>
    </source>
</evidence>
<evidence type="ECO:0000256" key="2">
    <source>
        <dbReference type="ARBA" id="ARBA00022741"/>
    </source>
</evidence>
<feature type="binding site" evidence="5">
    <location>
        <begin position="118"/>
        <end position="120"/>
    </location>
    <ligand>
        <name>biotin</name>
        <dbReference type="ChEBI" id="CHEBI:57586"/>
    </ligand>
</feature>
<keyword evidence="5" id="KW-0804">Transcription</keyword>
<keyword evidence="8" id="KW-1185">Reference proteome</keyword>
<evidence type="ECO:0000256" key="4">
    <source>
        <dbReference type="ARBA" id="ARBA00023267"/>
    </source>
</evidence>
<evidence type="ECO:0000256" key="3">
    <source>
        <dbReference type="ARBA" id="ARBA00022840"/>
    </source>
</evidence>
<dbReference type="CDD" id="cd16442">
    <property type="entry name" value="BPL"/>
    <property type="match status" value="1"/>
</dbReference>
<dbReference type="PANTHER" id="PTHR12835">
    <property type="entry name" value="BIOTIN PROTEIN LIGASE"/>
    <property type="match status" value="1"/>
</dbReference>
<dbReference type="GO" id="GO:0005524">
    <property type="term" value="F:ATP binding"/>
    <property type="evidence" value="ECO:0007669"/>
    <property type="project" value="UniProtKB-UniRule"/>
</dbReference>
<name>A0A4R2RY11_9FIRM</name>
<dbReference type="CDD" id="cd00090">
    <property type="entry name" value="HTH_ARSR"/>
    <property type="match status" value="1"/>
</dbReference>
<dbReference type="SUPFAM" id="SSF46785">
    <property type="entry name" value="Winged helix' DNA-binding domain"/>
    <property type="match status" value="1"/>
</dbReference>
<dbReference type="AlphaFoldDB" id="A0A4R2RY11"/>
<dbReference type="Pfam" id="PF03099">
    <property type="entry name" value="BPL_LplA_LipB"/>
    <property type="match status" value="1"/>
</dbReference>
<keyword evidence="4 5" id="KW-0092">Biotin</keyword>
<dbReference type="GO" id="GO:0016740">
    <property type="term" value="F:transferase activity"/>
    <property type="evidence" value="ECO:0007669"/>
    <property type="project" value="UniProtKB-ARBA"/>
</dbReference>
<dbReference type="InterPro" id="IPR004143">
    <property type="entry name" value="BPL_LPL_catalytic"/>
</dbReference>
<reference evidence="7 8" key="1">
    <citation type="submission" date="2019-03" db="EMBL/GenBank/DDBJ databases">
        <title>Genomic Encyclopedia of Type Strains, Phase IV (KMG-IV): sequencing the most valuable type-strain genomes for metagenomic binning, comparative biology and taxonomic classification.</title>
        <authorList>
            <person name="Goeker M."/>
        </authorList>
    </citation>
    <scope>NUCLEOTIDE SEQUENCE [LARGE SCALE GENOMIC DNA]</scope>
    <source>
        <strain evidence="7 8">DSM 11170</strain>
    </source>
</reference>
<dbReference type="InterPro" id="IPR013196">
    <property type="entry name" value="HTH_11"/>
</dbReference>
<comment type="function">
    <text evidence="5">Acts both as a biotin--[acetyl-CoA-carboxylase] ligase and a repressor.</text>
</comment>
<dbReference type="RefSeq" id="WP_131917995.1">
    <property type="nucleotide sequence ID" value="NZ_JAOQNU010000003.1"/>
</dbReference>
<dbReference type="GO" id="GO:0003677">
    <property type="term" value="F:DNA binding"/>
    <property type="evidence" value="ECO:0007669"/>
    <property type="project" value="UniProtKB-UniRule"/>
</dbReference>
<keyword evidence="5" id="KW-0805">Transcription regulation</keyword>
<dbReference type="InterPro" id="IPR004408">
    <property type="entry name" value="Biotin_CoA_COase_ligase"/>
</dbReference>
<dbReference type="HAMAP" id="MF_00978">
    <property type="entry name" value="Bifunct_BirA"/>
    <property type="match status" value="1"/>
</dbReference>
<dbReference type="SUPFAM" id="SSF55681">
    <property type="entry name" value="Class II aaRS and biotin synthetases"/>
    <property type="match status" value="1"/>
</dbReference>
<feature type="DNA-binding region" description="H-T-H motif" evidence="5">
    <location>
        <begin position="19"/>
        <end position="38"/>
    </location>
</feature>
<dbReference type="GO" id="GO:0005737">
    <property type="term" value="C:cytoplasm"/>
    <property type="evidence" value="ECO:0007669"/>
    <property type="project" value="TreeGrafter"/>
</dbReference>
<dbReference type="InterPro" id="IPR011991">
    <property type="entry name" value="ArsR-like_HTH"/>
</dbReference>
<feature type="binding site" evidence="5">
    <location>
        <position position="114"/>
    </location>
    <ligand>
        <name>biotin</name>
        <dbReference type="ChEBI" id="CHEBI:57586"/>
    </ligand>
</feature>
<keyword evidence="5" id="KW-0238">DNA-binding</keyword>
<dbReference type="InterPro" id="IPR008988">
    <property type="entry name" value="Transcriptional_repressor_C"/>
</dbReference>
<dbReference type="InterPro" id="IPR030855">
    <property type="entry name" value="Bifunct_BirA"/>
</dbReference>
<dbReference type="EMBL" id="SLXT01000003">
    <property type="protein sequence ID" value="TCP68398.1"/>
    <property type="molecule type" value="Genomic_DNA"/>
</dbReference>
<keyword evidence="1 5" id="KW-0436">Ligase</keyword>